<dbReference type="PROSITE" id="PS01124">
    <property type="entry name" value="HTH_ARAC_FAMILY_2"/>
    <property type="match status" value="1"/>
</dbReference>
<dbReference type="InterPro" id="IPR009057">
    <property type="entry name" value="Homeodomain-like_sf"/>
</dbReference>
<dbReference type="Gene3D" id="1.10.10.60">
    <property type="entry name" value="Homeodomain-like"/>
    <property type="match status" value="1"/>
</dbReference>
<dbReference type="SUPFAM" id="SSF51215">
    <property type="entry name" value="Regulatory protein AraC"/>
    <property type="match status" value="1"/>
</dbReference>
<accession>A0A0W1AV40</accession>
<evidence type="ECO:0000256" key="2">
    <source>
        <dbReference type="ARBA" id="ARBA00023125"/>
    </source>
</evidence>
<evidence type="ECO:0000256" key="3">
    <source>
        <dbReference type="ARBA" id="ARBA00023163"/>
    </source>
</evidence>
<evidence type="ECO:0000313" key="5">
    <source>
        <dbReference type="EMBL" id="KTD85123.1"/>
    </source>
</evidence>
<dbReference type="SMART" id="SM00342">
    <property type="entry name" value="HTH_ARAC"/>
    <property type="match status" value="1"/>
</dbReference>
<gene>
    <name evidence="5" type="ORF">UQ64_22210</name>
</gene>
<reference evidence="5 6" key="1">
    <citation type="journal article" date="2015" name="Int. Biodeterior. Biodegradation">
        <title>Physiological and genetic screening methods for the isolation of methyl tert-butyl ether-degrading bacteria for bioremediation purposes.</title>
        <authorList>
            <person name="Guisado I.M."/>
            <person name="Purswani J."/>
            <person name="Gonzalez Lopez J."/>
            <person name="Pozo C."/>
        </authorList>
    </citation>
    <scope>NUCLEOTIDE SEQUENCE [LARGE SCALE GENOMIC DNA]</scope>
    <source>
        <strain evidence="5 6">SH7</strain>
    </source>
</reference>
<dbReference type="OrthoDB" id="2371670at2"/>
<dbReference type="InterPro" id="IPR018060">
    <property type="entry name" value="HTH_AraC"/>
</dbReference>
<keyword evidence="3" id="KW-0804">Transcription</keyword>
<protein>
    <submittedName>
        <fullName evidence="5">Transcriptional regulator</fullName>
    </submittedName>
</protein>
<dbReference type="PROSITE" id="PS00041">
    <property type="entry name" value="HTH_ARAC_FAMILY_1"/>
    <property type="match status" value="1"/>
</dbReference>
<keyword evidence="6" id="KW-1185">Reference proteome</keyword>
<dbReference type="InterPro" id="IPR018062">
    <property type="entry name" value="HTH_AraC-typ_CS"/>
</dbReference>
<evidence type="ECO:0000259" key="4">
    <source>
        <dbReference type="PROSITE" id="PS01124"/>
    </source>
</evidence>
<dbReference type="Pfam" id="PF12833">
    <property type="entry name" value="HTH_18"/>
    <property type="match status" value="1"/>
</dbReference>
<name>A0A0W1AV40_9BACL</name>
<dbReference type="SUPFAM" id="SSF46689">
    <property type="entry name" value="Homeodomain-like"/>
    <property type="match status" value="2"/>
</dbReference>
<sequence length="281" mass="32033">MKSLKGIVYRRIVFPHEGGQHLPITLDSIGHNHQQEKVSRTDGYETYHWLQTVSGEGVIHFENNKTFSLPAGSGVLLLPYTPHRYEASAANWSTSYLTFGGSSAGSILETLGMNMNSFYRWEKEAPLSKLLREILDQYDASQDMFGLTASTDAYRFLLTLSKYGQLHNNTTISRNVDKLQPLLKWMDTHYGDPDLGLNDLADQLGVSGRYLNNLFIQTFGLSPYAYFVRLRIRKSKEMLVTQPDLTVKVISQRVGFRDVSHYVATFRKQSGTTPEQFRRLH</sequence>
<proteinExistence type="predicted"/>
<dbReference type="GO" id="GO:0003700">
    <property type="term" value="F:DNA-binding transcription factor activity"/>
    <property type="evidence" value="ECO:0007669"/>
    <property type="project" value="InterPro"/>
</dbReference>
<evidence type="ECO:0000313" key="6">
    <source>
        <dbReference type="Proteomes" id="UP000054709"/>
    </source>
</evidence>
<dbReference type="Proteomes" id="UP000054709">
    <property type="component" value="Unassembled WGS sequence"/>
</dbReference>
<dbReference type="PANTHER" id="PTHR43280:SF2">
    <property type="entry name" value="HTH-TYPE TRANSCRIPTIONAL REGULATOR EXSA"/>
    <property type="match status" value="1"/>
</dbReference>
<feature type="domain" description="HTH araC/xylS-type" evidence="4">
    <location>
        <begin position="180"/>
        <end position="280"/>
    </location>
</feature>
<keyword evidence="2" id="KW-0238">DNA-binding</keyword>
<dbReference type="GO" id="GO:0043565">
    <property type="term" value="F:sequence-specific DNA binding"/>
    <property type="evidence" value="ECO:0007669"/>
    <property type="project" value="InterPro"/>
</dbReference>
<comment type="caution">
    <text evidence="5">The sequence shown here is derived from an EMBL/GenBank/DDBJ whole genome shotgun (WGS) entry which is preliminary data.</text>
</comment>
<dbReference type="EMBL" id="LCZJ02000030">
    <property type="protein sequence ID" value="KTD85123.1"/>
    <property type="molecule type" value="Genomic_DNA"/>
</dbReference>
<dbReference type="Gene3D" id="2.60.120.280">
    <property type="entry name" value="Regulatory protein AraC"/>
    <property type="match status" value="1"/>
</dbReference>
<dbReference type="InterPro" id="IPR037923">
    <property type="entry name" value="HTH-like"/>
</dbReference>
<organism evidence="5 6">
    <name type="scientific">Paenibacillus etheri</name>
    <dbReference type="NCBI Taxonomy" id="1306852"/>
    <lineage>
        <taxon>Bacteria</taxon>
        <taxon>Bacillati</taxon>
        <taxon>Bacillota</taxon>
        <taxon>Bacilli</taxon>
        <taxon>Bacillales</taxon>
        <taxon>Paenibacillaceae</taxon>
        <taxon>Paenibacillus</taxon>
    </lineage>
</organism>
<dbReference type="PANTHER" id="PTHR43280">
    <property type="entry name" value="ARAC-FAMILY TRANSCRIPTIONAL REGULATOR"/>
    <property type="match status" value="1"/>
</dbReference>
<dbReference type="Pfam" id="PF02311">
    <property type="entry name" value="AraC_binding"/>
    <property type="match status" value="1"/>
</dbReference>
<dbReference type="AlphaFoldDB" id="A0A0W1AV40"/>
<keyword evidence="1" id="KW-0805">Transcription regulation</keyword>
<dbReference type="InterPro" id="IPR003313">
    <property type="entry name" value="AraC-bd"/>
</dbReference>
<evidence type="ECO:0000256" key="1">
    <source>
        <dbReference type="ARBA" id="ARBA00023015"/>
    </source>
</evidence>